<dbReference type="PANTHER" id="PTHR47070:SF2">
    <property type="entry name" value="OS06G0206100 PROTEIN"/>
    <property type="match status" value="1"/>
</dbReference>
<accession>A0A804PFT6</accession>
<reference evidence="2" key="2">
    <citation type="submission" date="2019-07" db="EMBL/GenBank/DDBJ databases">
        <authorList>
            <person name="Seetharam A."/>
            <person name="Woodhouse M."/>
            <person name="Cannon E."/>
        </authorList>
    </citation>
    <scope>NUCLEOTIDE SEQUENCE [LARGE SCALE GENOMIC DNA]</scope>
    <source>
        <strain evidence="2">cv. B73</strain>
    </source>
</reference>
<proteinExistence type="predicted"/>
<feature type="region of interest" description="Disordered" evidence="1">
    <location>
        <begin position="43"/>
        <end position="119"/>
    </location>
</feature>
<protein>
    <submittedName>
        <fullName evidence="2">Uncharacterized protein</fullName>
    </submittedName>
</protein>
<reference evidence="2" key="3">
    <citation type="submission" date="2021-05" db="UniProtKB">
        <authorList>
            <consortium name="EnsemblPlants"/>
        </authorList>
    </citation>
    <scope>IDENTIFICATION</scope>
    <source>
        <strain evidence="2">cv. B73</strain>
    </source>
</reference>
<keyword evidence="3" id="KW-1185">Reference proteome</keyword>
<dbReference type="Gramene" id="Zm00001eb235190_T001">
    <property type="protein sequence ID" value="Zm00001eb235190_P001"/>
    <property type="gene ID" value="Zm00001eb235190"/>
</dbReference>
<organism evidence="2 3">
    <name type="scientific">Zea mays</name>
    <name type="common">Maize</name>
    <dbReference type="NCBI Taxonomy" id="4577"/>
    <lineage>
        <taxon>Eukaryota</taxon>
        <taxon>Viridiplantae</taxon>
        <taxon>Streptophyta</taxon>
        <taxon>Embryophyta</taxon>
        <taxon>Tracheophyta</taxon>
        <taxon>Spermatophyta</taxon>
        <taxon>Magnoliopsida</taxon>
        <taxon>Liliopsida</taxon>
        <taxon>Poales</taxon>
        <taxon>Poaceae</taxon>
        <taxon>PACMAD clade</taxon>
        <taxon>Panicoideae</taxon>
        <taxon>Andropogonodae</taxon>
        <taxon>Andropogoneae</taxon>
        <taxon>Tripsacinae</taxon>
        <taxon>Zea</taxon>
    </lineage>
</organism>
<feature type="compositionally biased region" description="Acidic residues" evidence="1">
    <location>
        <begin position="57"/>
        <end position="67"/>
    </location>
</feature>
<name>A0A804PFT6_MAIZE</name>
<reference evidence="3" key="1">
    <citation type="journal article" date="2009" name="Science">
        <title>The B73 maize genome: complexity, diversity, and dynamics.</title>
        <authorList>
            <person name="Schnable P.S."/>
            <person name="Ware D."/>
            <person name="Fulton R.S."/>
            <person name="Stein J.C."/>
            <person name="Wei F."/>
            <person name="Pasternak S."/>
            <person name="Liang C."/>
            <person name="Zhang J."/>
            <person name="Fulton L."/>
            <person name="Graves T.A."/>
            <person name="Minx P."/>
            <person name="Reily A.D."/>
            <person name="Courtney L."/>
            <person name="Kruchowski S.S."/>
            <person name="Tomlinson C."/>
            <person name="Strong C."/>
            <person name="Delehaunty K."/>
            <person name="Fronick C."/>
            <person name="Courtney B."/>
            <person name="Rock S.M."/>
            <person name="Belter E."/>
            <person name="Du F."/>
            <person name="Kim K."/>
            <person name="Abbott R.M."/>
            <person name="Cotton M."/>
            <person name="Levy A."/>
            <person name="Marchetto P."/>
            <person name="Ochoa K."/>
            <person name="Jackson S.M."/>
            <person name="Gillam B."/>
            <person name="Chen W."/>
            <person name="Yan L."/>
            <person name="Higginbotham J."/>
            <person name="Cardenas M."/>
            <person name="Waligorski J."/>
            <person name="Applebaum E."/>
            <person name="Phelps L."/>
            <person name="Falcone J."/>
            <person name="Kanchi K."/>
            <person name="Thane T."/>
            <person name="Scimone A."/>
            <person name="Thane N."/>
            <person name="Henke J."/>
            <person name="Wang T."/>
            <person name="Ruppert J."/>
            <person name="Shah N."/>
            <person name="Rotter K."/>
            <person name="Hodges J."/>
            <person name="Ingenthron E."/>
            <person name="Cordes M."/>
            <person name="Kohlberg S."/>
            <person name="Sgro J."/>
            <person name="Delgado B."/>
            <person name="Mead K."/>
            <person name="Chinwalla A."/>
            <person name="Leonard S."/>
            <person name="Crouse K."/>
            <person name="Collura K."/>
            <person name="Kudrna D."/>
            <person name="Currie J."/>
            <person name="He R."/>
            <person name="Angelova A."/>
            <person name="Rajasekar S."/>
            <person name="Mueller T."/>
            <person name="Lomeli R."/>
            <person name="Scara G."/>
            <person name="Ko A."/>
            <person name="Delaney K."/>
            <person name="Wissotski M."/>
            <person name="Lopez G."/>
            <person name="Campos D."/>
            <person name="Braidotti M."/>
            <person name="Ashley E."/>
            <person name="Golser W."/>
            <person name="Kim H."/>
            <person name="Lee S."/>
            <person name="Lin J."/>
            <person name="Dujmic Z."/>
            <person name="Kim W."/>
            <person name="Talag J."/>
            <person name="Zuccolo A."/>
            <person name="Fan C."/>
            <person name="Sebastian A."/>
            <person name="Kramer M."/>
            <person name="Spiegel L."/>
            <person name="Nascimento L."/>
            <person name="Zutavern T."/>
            <person name="Miller B."/>
            <person name="Ambroise C."/>
            <person name="Muller S."/>
            <person name="Spooner W."/>
            <person name="Narechania A."/>
            <person name="Ren L."/>
            <person name="Wei S."/>
            <person name="Kumari S."/>
            <person name="Faga B."/>
            <person name="Levy M.J."/>
            <person name="McMahan L."/>
            <person name="Van Buren P."/>
            <person name="Vaughn M.W."/>
            <person name="Ying K."/>
            <person name="Yeh C.-T."/>
            <person name="Emrich S.J."/>
            <person name="Jia Y."/>
            <person name="Kalyanaraman A."/>
            <person name="Hsia A.-P."/>
            <person name="Barbazuk W.B."/>
            <person name="Baucom R.S."/>
            <person name="Brutnell T.P."/>
            <person name="Carpita N.C."/>
            <person name="Chaparro C."/>
            <person name="Chia J.-M."/>
            <person name="Deragon J.-M."/>
            <person name="Estill J.C."/>
            <person name="Fu Y."/>
            <person name="Jeddeloh J.A."/>
            <person name="Han Y."/>
            <person name="Lee H."/>
            <person name="Li P."/>
            <person name="Lisch D.R."/>
            <person name="Liu S."/>
            <person name="Liu Z."/>
            <person name="Nagel D.H."/>
            <person name="McCann M.C."/>
            <person name="SanMiguel P."/>
            <person name="Myers A.M."/>
            <person name="Nettleton D."/>
            <person name="Nguyen J."/>
            <person name="Penning B.W."/>
            <person name="Ponnala L."/>
            <person name="Schneider K.L."/>
            <person name="Schwartz D.C."/>
            <person name="Sharma A."/>
            <person name="Soderlund C."/>
            <person name="Springer N.M."/>
            <person name="Sun Q."/>
            <person name="Wang H."/>
            <person name="Waterman M."/>
            <person name="Westerman R."/>
            <person name="Wolfgruber T.K."/>
            <person name="Yang L."/>
            <person name="Yu Y."/>
            <person name="Zhang L."/>
            <person name="Zhou S."/>
            <person name="Zhu Q."/>
            <person name="Bennetzen J.L."/>
            <person name="Dawe R.K."/>
            <person name="Jiang J."/>
            <person name="Jiang N."/>
            <person name="Presting G.G."/>
            <person name="Wessler S.R."/>
            <person name="Aluru S."/>
            <person name="Martienssen R.A."/>
            <person name="Clifton S.W."/>
            <person name="McCombie W.R."/>
            <person name="Wing R.A."/>
            <person name="Wilson R.K."/>
        </authorList>
    </citation>
    <scope>NUCLEOTIDE SEQUENCE [LARGE SCALE GENOMIC DNA]</scope>
    <source>
        <strain evidence="3">cv. B73</strain>
    </source>
</reference>
<dbReference type="Proteomes" id="UP000007305">
    <property type="component" value="Chromosome 5"/>
</dbReference>
<feature type="compositionally biased region" description="Polar residues" evidence="1">
    <location>
        <begin position="71"/>
        <end position="82"/>
    </location>
</feature>
<evidence type="ECO:0000313" key="3">
    <source>
        <dbReference type="Proteomes" id="UP000007305"/>
    </source>
</evidence>
<evidence type="ECO:0000256" key="1">
    <source>
        <dbReference type="SAM" id="MobiDB-lite"/>
    </source>
</evidence>
<dbReference type="InParanoid" id="A0A804PFT6"/>
<dbReference type="PANTHER" id="PTHR47070">
    <property type="entry name" value="HYDROXYPROLINE-RICH GLYCOPROTEIN-LIKE"/>
    <property type="match status" value="1"/>
</dbReference>
<dbReference type="EnsemblPlants" id="Zm00001eb235190_T001">
    <property type="protein sequence ID" value="Zm00001eb235190_P001"/>
    <property type="gene ID" value="Zm00001eb235190"/>
</dbReference>
<dbReference type="AlphaFoldDB" id="A0A804PFT6"/>
<feature type="region of interest" description="Disordered" evidence="1">
    <location>
        <begin position="157"/>
        <end position="177"/>
    </location>
</feature>
<sequence length="201" mass="21737">MSSCLHQPHFSFSISLENLGRERDVGEERDFLLATTAMMHGELASVQEPVQQVNEGDSLDDGNDDMDEQARSSQHLSSSTAEISLPPSEDSDRMSGQVENDDGLGLVQSDTPVGAADGDSTQITSTLTTFSAYCHKDPNIHTTNEAQLYELVEPNVHPQALASSSQGYPSENPEADNVVQVYRMPDSNVHSQVLPSTSETA</sequence>
<evidence type="ECO:0000313" key="2">
    <source>
        <dbReference type="EnsemblPlants" id="Zm00001eb235190_P001"/>
    </source>
</evidence>